<dbReference type="AlphaFoldDB" id="A0A1Y1YBA8"/>
<feature type="transmembrane region" description="Helical" evidence="5">
    <location>
        <begin position="226"/>
        <end position="247"/>
    </location>
</feature>
<evidence type="ECO:0000256" key="3">
    <source>
        <dbReference type="ARBA" id="ARBA00022989"/>
    </source>
</evidence>
<dbReference type="InParanoid" id="A0A1Y1YBA8"/>
<name>A0A1Y1YBA8_9FUNG</name>
<dbReference type="GO" id="GO:0007189">
    <property type="term" value="P:adenylate cyclase-activating G protein-coupled receptor signaling pathway"/>
    <property type="evidence" value="ECO:0007669"/>
    <property type="project" value="TreeGrafter"/>
</dbReference>
<evidence type="ECO:0000256" key="4">
    <source>
        <dbReference type="ARBA" id="ARBA00023136"/>
    </source>
</evidence>
<evidence type="ECO:0008006" key="8">
    <source>
        <dbReference type="Google" id="ProtNLM"/>
    </source>
</evidence>
<dbReference type="Gene3D" id="1.20.1070.10">
    <property type="entry name" value="Rhodopsin 7-helix transmembrane proteins"/>
    <property type="match status" value="1"/>
</dbReference>
<organism evidence="6 7">
    <name type="scientific">Basidiobolus meristosporus CBS 931.73</name>
    <dbReference type="NCBI Taxonomy" id="1314790"/>
    <lineage>
        <taxon>Eukaryota</taxon>
        <taxon>Fungi</taxon>
        <taxon>Fungi incertae sedis</taxon>
        <taxon>Zoopagomycota</taxon>
        <taxon>Entomophthoromycotina</taxon>
        <taxon>Basidiobolomycetes</taxon>
        <taxon>Basidiobolales</taxon>
        <taxon>Basidiobolaceae</taxon>
        <taxon>Basidiobolus</taxon>
    </lineage>
</organism>
<dbReference type="OrthoDB" id="3251871at2759"/>
<evidence type="ECO:0000256" key="5">
    <source>
        <dbReference type="SAM" id="Phobius"/>
    </source>
</evidence>
<dbReference type="EMBL" id="MCFE01000180">
    <property type="protein sequence ID" value="ORX95289.1"/>
    <property type="molecule type" value="Genomic_DNA"/>
</dbReference>
<feature type="transmembrane region" description="Helical" evidence="5">
    <location>
        <begin position="253"/>
        <end position="278"/>
    </location>
</feature>
<dbReference type="GO" id="GO:0004930">
    <property type="term" value="F:G protein-coupled receptor activity"/>
    <property type="evidence" value="ECO:0007669"/>
    <property type="project" value="TreeGrafter"/>
</dbReference>
<dbReference type="Proteomes" id="UP000193498">
    <property type="component" value="Unassembled WGS sequence"/>
</dbReference>
<proteinExistence type="predicted"/>
<sequence length="331" mass="37645">MEKSQEFAYNKLAYSLNGLSVVASLLIVFTVLAIFLFHRKFADRVSFRLAFLIALSDIGYHTSMMAGYHSSKSDFSCVYSTWGSVYFNLMFIFLTATIAFNLQIVFIHGKQNIRQFETTFVLISVCSALFLSGWPLVLGKFGFDPKFNSCWYLNQDDRLTLIWLWCTFYFWVVASVIYSLLVVIFVARRLLIRKRQISQEQFSMESKLTVEQCHQLKLVNYAVSRILAYAIVPIITQSSIFVASMYGYTHGEIPFAILIMAATGPGLQGVLNAIAFTFDPALWALYHSTKTKCCDTASSDSFKQPSLAMRLHLDTSSRFDTLSIDEQLRAL</sequence>
<dbReference type="PANTHER" id="PTHR23112">
    <property type="entry name" value="G PROTEIN-COUPLED RECEPTOR 157-RELATED"/>
    <property type="match status" value="1"/>
</dbReference>
<keyword evidence="7" id="KW-1185">Reference proteome</keyword>
<reference evidence="6 7" key="1">
    <citation type="submission" date="2016-07" db="EMBL/GenBank/DDBJ databases">
        <title>Pervasive Adenine N6-methylation of Active Genes in Fungi.</title>
        <authorList>
            <consortium name="DOE Joint Genome Institute"/>
            <person name="Mondo S.J."/>
            <person name="Dannebaum R.O."/>
            <person name="Kuo R.C."/>
            <person name="Labutti K."/>
            <person name="Haridas S."/>
            <person name="Kuo A."/>
            <person name="Salamov A."/>
            <person name="Ahrendt S.R."/>
            <person name="Lipzen A."/>
            <person name="Sullivan W."/>
            <person name="Andreopoulos W.B."/>
            <person name="Clum A."/>
            <person name="Lindquist E."/>
            <person name="Daum C."/>
            <person name="Ramamoorthy G.K."/>
            <person name="Gryganskyi A."/>
            <person name="Culley D."/>
            <person name="Magnuson J.K."/>
            <person name="James T.Y."/>
            <person name="O'Malley M.A."/>
            <person name="Stajich J.E."/>
            <person name="Spatafora J.W."/>
            <person name="Visel A."/>
            <person name="Grigoriev I.V."/>
        </authorList>
    </citation>
    <scope>NUCLEOTIDE SEQUENCE [LARGE SCALE GENOMIC DNA]</scope>
    <source>
        <strain evidence="6 7">CBS 931.73</strain>
    </source>
</reference>
<feature type="transmembrane region" description="Helical" evidence="5">
    <location>
        <begin position="162"/>
        <end position="187"/>
    </location>
</feature>
<keyword evidence="3 5" id="KW-1133">Transmembrane helix</keyword>
<evidence type="ECO:0000313" key="7">
    <source>
        <dbReference type="Proteomes" id="UP000193498"/>
    </source>
</evidence>
<dbReference type="PANTHER" id="PTHR23112:SF0">
    <property type="entry name" value="TRANSMEMBRANE PROTEIN 116"/>
    <property type="match status" value="1"/>
</dbReference>
<comment type="caution">
    <text evidence="6">The sequence shown here is derived from an EMBL/GenBank/DDBJ whole genome shotgun (WGS) entry which is preliminary data.</text>
</comment>
<dbReference type="GO" id="GO:0005886">
    <property type="term" value="C:plasma membrane"/>
    <property type="evidence" value="ECO:0007669"/>
    <property type="project" value="TreeGrafter"/>
</dbReference>
<feature type="transmembrane region" description="Helical" evidence="5">
    <location>
        <begin position="12"/>
        <end position="37"/>
    </location>
</feature>
<feature type="transmembrane region" description="Helical" evidence="5">
    <location>
        <begin position="119"/>
        <end position="142"/>
    </location>
</feature>
<keyword evidence="4 5" id="KW-0472">Membrane</keyword>
<dbReference type="STRING" id="1314790.A0A1Y1YBA8"/>
<evidence type="ECO:0000256" key="2">
    <source>
        <dbReference type="ARBA" id="ARBA00022692"/>
    </source>
</evidence>
<feature type="transmembrane region" description="Helical" evidence="5">
    <location>
        <begin position="49"/>
        <end position="66"/>
    </location>
</feature>
<comment type="subcellular location">
    <subcellularLocation>
        <location evidence="1">Membrane</location>
        <topology evidence="1">Multi-pass membrane protein</topology>
    </subcellularLocation>
</comment>
<gene>
    <name evidence="6" type="ORF">K493DRAFT_337405</name>
</gene>
<evidence type="ECO:0000256" key="1">
    <source>
        <dbReference type="ARBA" id="ARBA00004141"/>
    </source>
</evidence>
<keyword evidence="2 5" id="KW-0812">Transmembrane</keyword>
<protein>
    <recommendedName>
        <fullName evidence="8">G-protein coupled receptors family 1 profile domain-containing protein</fullName>
    </recommendedName>
</protein>
<evidence type="ECO:0000313" key="6">
    <source>
        <dbReference type="EMBL" id="ORX95289.1"/>
    </source>
</evidence>
<accession>A0A1Y1YBA8</accession>
<feature type="transmembrane region" description="Helical" evidence="5">
    <location>
        <begin position="86"/>
        <end position="107"/>
    </location>
</feature>